<accession>A0A653CZA2</accession>
<evidence type="ECO:0000313" key="2">
    <source>
        <dbReference type="Proteomes" id="UP000410492"/>
    </source>
</evidence>
<keyword evidence="2" id="KW-1185">Reference proteome</keyword>
<gene>
    <name evidence="1" type="ORF">CALMAC_LOCUS13075</name>
</gene>
<evidence type="ECO:0000313" key="1">
    <source>
        <dbReference type="EMBL" id="VEN53187.1"/>
    </source>
</evidence>
<proteinExistence type="predicted"/>
<protein>
    <submittedName>
        <fullName evidence="1">Uncharacterized protein</fullName>
    </submittedName>
</protein>
<sequence>MELIKNGRKALVPTAAIPQITPISSTVNDADEVTHDDITQQEIKYPGNISLSESETISADSSETLTALTNEWHRKIN</sequence>
<dbReference type="EMBL" id="CAACVG010009410">
    <property type="protein sequence ID" value="VEN53187.1"/>
    <property type="molecule type" value="Genomic_DNA"/>
</dbReference>
<reference evidence="1 2" key="1">
    <citation type="submission" date="2019-01" db="EMBL/GenBank/DDBJ databases">
        <authorList>
            <person name="Sayadi A."/>
        </authorList>
    </citation>
    <scope>NUCLEOTIDE SEQUENCE [LARGE SCALE GENOMIC DNA]</scope>
</reference>
<name>A0A653CZA2_CALMS</name>
<organism evidence="1 2">
    <name type="scientific">Callosobruchus maculatus</name>
    <name type="common">Southern cowpea weevil</name>
    <name type="synonym">Pulse bruchid</name>
    <dbReference type="NCBI Taxonomy" id="64391"/>
    <lineage>
        <taxon>Eukaryota</taxon>
        <taxon>Metazoa</taxon>
        <taxon>Ecdysozoa</taxon>
        <taxon>Arthropoda</taxon>
        <taxon>Hexapoda</taxon>
        <taxon>Insecta</taxon>
        <taxon>Pterygota</taxon>
        <taxon>Neoptera</taxon>
        <taxon>Endopterygota</taxon>
        <taxon>Coleoptera</taxon>
        <taxon>Polyphaga</taxon>
        <taxon>Cucujiformia</taxon>
        <taxon>Chrysomeloidea</taxon>
        <taxon>Chrysomelidae</taxon>
        <taxon>Bruchinae</taxon>
        <taxon>Bruchini</taxon>
        <taxon>Callosobruchus</taxon>
    </lineage>
</organism>
<dbReference type="AlphaFoldDB" id="A0A653CZA2"/>
<dbReference type="Proteomes" id="UP000410492">
    <property type="component" value="Unassembled WGS sequence"/>
</dbReference>